<evidence type="ECO:0000256" key="2">
    <source>
        <dbReference type="SAM" id="Phobius"/>
    </source>
</evidence>
<keyword evidence="3" id="KW-1185">Reference proteome</keyword>
<reference evidence="3" key="1">
    <citation type="journal article" date="2013" name="Genetics">
        <title>The draft genome and transcriptome of Panagrellus redivivus are shaped by the harsh demands of a free-living lifestyle.</title>
        <authorList>
            <person name="Srinivasan J."/>
            <person name="Dillman A.R."/>
            <person name="Macchietto M.G."/>
            <person name="Heikkinen L."/>
            <person name="Lakso M."/>
            <person name="Fracchia K.M."/>
            <person name="Antoshechkin I."/>
            <person name="Mortazavi A."/>
            <person name="Wong G."/>
            <person name="Sternberg P.W."/>
        </authorList>
    </citation>
    <scope>NUCLEOTIDE SEQUENCE [LARGE SCALE GENOMIC DNA]</scope>
    <source>
        <strain evidence="3">MT8872</strain>
    </source>
</reference>
<proteinExistence type="predicted"/>
<dbReference type="AlphaFoldDB" id="A0A7E4UU32"/>
<keyword evidence="2" id="KW-1133">Transmembrane helix</keyword>
<evidence type="ECO:0000313" key="4">
    <source>
        <dbReference type="WBParaSite" id="Pan_g12524.t1"/>
    </source>
</evidence>
<organism evidence="3 4">
    <name type="scientific">Panagrellus redivivus</name>
    <name type="common">Microworm</name>
    <dbReference type="NCBI Taxonomy" id="6233"/>
    <lineage>
        <taxon>Eukaryota</taxon>
        <taxon>Metazoa</taxon>
        <taxon>Ecdysozoa</taxon>
        <taxon>Nematoda</taxon>
        <taxon>Chromadorea</taxon>
        <taxon>Rhabditida</taxon>
        <taxon>Tylenchina</taxon>
        <taxon>Panagrolaimomorpha</taxon>
        <taxon>Panagrolaimoidea</taxon>
        <taxon>Panagrolaimidae</taxon>
        <taxon>Panagrellus</taxon>
    </lineage>
</organism>
<reference evidence="4" key="2">
    <citation type="submission" date="2020-10" db="UniProtKB">
        <authorList>
            <consortium name="WormBaseParasite"/>
        </authorList>
    </citation>
    <scope>IDENTIFICATION</scope>
</reference>
<dbReference type="Proteomes" id="UP000492821">
    <property type="component" value="Unassembled WGS sequence"/>
</dbReference>
<name>A0A7E4UU32_PANRE</name>
<keyword evidence="2" id="KW-0472">Membrane</keyword>
<feature type="compositionally biased region" description="Low complexity" evidence="1">
    <location>
        <begin position="80"/>
        <end position="100"/>
    </location>
</feature>
<feature type="region of interest" description="Disordered" evidence="1">
    <location>
        <begin position="25"/>
        <end position="100"/>
    </location>
</feature>
<keyword evidence="2" id="KW-0812">Transmembrane</keyword>
<evidence type="ECO:0000256" key="1">
    <source>
        <dbReference type="SAM" id="MobiDB-lite"/>
    </source>
</evidence>
<dbReference type="WBParaSite" id="Pan_g12524.t1">
    <property type="protein sequence ID" value="Pan_g12524.t1"/>
    <property type="gene ID" value="Pan_g12524"/>
</dbReference>
<evidence type="ECO:0000313" key="3">
    <source>
        <dbReference type="Proteomes" id="UP000492821"/>
    </source>
</evidence>
<feature type="transmembrane region" description="Helical" evidence="2">
    <location>
        <begin position="6"/>
        <end position="23"/>
    </location>
</feature>
<accession>A0A7E4UU32</accession>
<sequence>MLEDFVIGAGGALILGILSTTLLPGCGGKKKDAPEGGGDGKQQPMPTKKCNTKSGLLNDDPDLKSDKLMAKPAEGGGDGAAAPSASGAPTKSGAAPPAPA</sequence>
<protein>
    <submittedName>
        <fullName evidence="4">Lipoprotein</fullName>
    </submittedName>
</protein>